<keyword evidence="9" id="KW-1185">Reference proteome</keyword>
<evidence type="ECO:0000313" key="9">
    <source>
        <dbReference type="Proteomes" id="UP000075885"/>
    </source>
</evidence>
<evidence type="ECO:0000259" key="7">
    <source>
        <dbReference type="Pfam" id="PF23354"/>
    </source>
</evidence>
<comment type="subcellular location">
    <subcellularLocation>
        <location evidence="1">Nucleus</location>
    </subcellularLocation>
</comment>
<dbReference type="Pfam" id="PF23354">
    <property type="entry name" value="TPR_NUP160_120_M"/>
    <property type="match status" value="1"/>
</dbReference>
<dbReference type="STRING" id="199890.A0A182PVN3"/>
<reference evidence="8" key="2">
    <citation type="submission" date="2020-05" db="UniProtKB">
        <authorList>
            <consortium name="EnsemblMetazoa"/>
        </authorList>
    </citation>
    <scope>IDENTIFICATION</scope>
    <source>
        <strain evidence="8">Epiroticus2</strain>
    </source>
</reference>
<feature type="domain" description="NUP160 middle TPR" evidence="7">
    <location>
        <begin position="516"/>
        <end position="780"/>
    </location>
</feature>
<dbReference type="PANTHER" id="PTHR21286">
    <property type="entry name" value="NUCLEAR PORE COMPLEX PROTEIN NUP160"/>
    <property type="match status" value="1"/>
</dbReference>
<dbReference type="Proteomes" id="UP000075885">
    <property type="component" value="Unassembled WGS sequence"/>
</dbReference>
<dbReference type="InterPro" id="IPR056536">
    <property type="entry name" value="TPR_NUP160_C"/>
</dbReference>
<evidence type="ECO:0000256" key="3">
    <source>
        <dbReference type="ARBA" id="ARBA00023242"/>
    </source>
</evidence>
<evidence type="ECO:0000259" key="4">
    <source>
        <dbReference type="Pfam" id="PF11715"/>
    </source>
</evidence>
<accession>A0A182PVN3</accession>
<dbReference type="EnsemblMetazoa" id="AEPI011020-RA">
    <property type="protein sequence ID" value="AEPI011020-PA"/>
    <property type="gene ID" value="AEPI011020"/>
</dbReference>
<proteinExistence type="predicted"/>
<dbReference type="InterPro" id="IPR056535">
    <property type="entry name" value="TPR_NUP160_M"/>
</dbReference>
<dbReference type="InterPro" id="IPR021717">
    <property type="entry name" value="Nucleoporin_Nup160"/>
</dbReference>
<evidence type="ECO:0000259" key="6">
    <source>
        <dbReference type="Pfam" id="PF23347"/>
    </source>
</evidence>
<evidence type="ECO:0000313" key="8">
    <source>
        <dbReference type="EnsemblMetazoa" id="AEPI011020-PA"/>
    </source>
</evidence>
<name>A0A182PVN3_9DIPT</name>
<dbReference type="AlphaFoldDB" id="A0A182PVN3"/>
<dbReference type="InterPro" id="IPR059141">
    <property type="entry name" value="Beta-prop_Nup120_160"/>
</dbReference>
<evidence type="ECO:0000259" key="5">
    <source>
        <dbReference type="Pfam" id="PF23345"/>
    </source>
</evidence>
<dbReference type="Pfam" id="PF23345">
    <property type="entry name" value="NUP160_helical"/>
    <property type="match status" value="1"/>
</dbReference>
<feature type="domain" description="NUP160 C-terminal TPR" evidence="6">
    <location>
        <begin position="820"/>
        <end position="989"/>
    </location>
</feature>
<dbReference type="GO" id="GO:0017056">
    <property type="term" value="F:structural constituent of nuclear pore"/>
    <property type="evidence" value="ECO:0007669"/>
    <property type="project" value="TreeGrafter"/>
</dbReference>
<feature type="domain" description="NUP160 helical" evidence="5">
    <location>
        <begin position="294"/>
        <end position="457"/>
    </location>
</feature>
<feature type="domain" description="Nucleoporin Nup120/160 beta-propeller" evidence="4">
    <location>
        <begin position="18"/>
        <end position="271"/>
    </location>
</feature>
<keyword evidence="2" id="KW-0813">Transport</keyword>
<dbReference type="VEuPathDB" id="VectorBase:AEPI011020"/>
<evidence type="ECO:0000256" key="1">
    <source>
        <dbReference type="ARBA" id="ARBA00004123"/>
    </source>
</evidence>
<sequence>MYINHCIIYISVHTSILRCSRSLVALYFSFQTFSEFVVIRPEFSIDSSTGTISSVVLKTQCTILAPNYDLIDFKLCDERLWTLWCNAEGEIQALFYELNVQGNTGSFHNVWSPIILENISDKEHLPLEAGVDLKDVYCSRIFQSGIFPDAVIRKSLLMFNRNIASATTNSSAINSNMLRLKRYALSCIESQLQQECATMRQDGPMDEDQLQELSNGLWEKFYLYCIQYRYESARPIGLFLCEEEQEDTSYFMAGIIRKKFVSFFRICDELEEAFFGPNCYDKYLTNENCSKEEKEMMLLITFLSEVEQALSVEQKAQLDNFIHQRGEIEKSDMNSSLIGAVQNQFLVHNLLPAFLQRISNLSQAIQTFLAYVKPVNKEQYFSEQHNETRRFTVYSNYELSSEIALSTTKQTVQLRYLLLRNCLLILHIIERHGNFHYHVINAMQSNIRPETDNKISASLPFDTRTAMTLLQAYAISQLNDEIMPRSNTFSSFEIANAVKLLTLQQKTNLIIAFICPSSDDFLFGEWLSNNNLHVYIDEYVRLLSNWCEWNSCSRNFIKAKSYLATGDTFKALDLFPLSLKGIYHERILKKFVCQDEKTSATSPYAALTAFYLKLISLFQKCGAYDGVLTLVHSGIDHTFDPAQQTMFQSIEFNCHVELGHYEEAYNTLVKNREPARKRDCLRQLTSLLFTVRRLDILLELPYYGLQDEFLNIVTMSARSADITNCLQYDFLYSFHINKMNLRRGAIISYEEGIRNFLECNSLNHLNRYYNCIMKCLNALSVIKESFAWIVYPVIEQVEDDKIEIVDKKRLEEQLITTHCALLLSTNNEGCKLVTSLDATNLISLMLKRKLYRSALKLARCRMQSMVPTIYEHLTSSCIGASSATYEGLSTDAVGGDGDLPWLNDNGVSDIVTVSDSATTAWNYLCHTLEQEEYHLAVDAYLAVFNRILSRCAYIPTWLKKWCFENTPIQYIRAYLRHGRLEEAYENTIELFRTRFFSAGRFNQHTIFPLTMCEYLLFELENSSTHDKVRISPSM</sequence>
<dbReference type="Pfam" id="PF23347">
    <property type="entry name" value="TPR_Nup160_C"/>
    <property type="match status" value="1"/>
</dbReference>
<dbReference type="Pfam" id="PF11715">
    <property type="entry name" value="Beta-prop_Nup120_160"/>
    <property type="match status" value="1"/>
</dbReference>
<evidence type="ECO:0000256" key="2">
    <source>
        <dbReference type="ARBA" id="ARBA00022448"/>
    </source>
</evidence>
<reference evidence="9" key="1">
    <citation type="submission" date="2013-03" db="EMBL/GenBank/DDBJ databases">
        <title>The Genome Sequence of Anopheles epiroticus epiroticus2.</title>
        <authorList>
            <consortium name="The Broad Institute Genomics Platform"/>
            <person name="Neafsey D.E."/>
            <person name="Howell P."/>
            <person name="Walker B."/>
            <person name="Young S.K."/>
            <person name="Zeng Q."/>
            <person name="Gargeya S."/>
            <person name="Fitzgerald M."/>
            <person name="Haas B."/>
            <person name="Abouelleil A."/>
            <person name="Allen A.W."/>
            <person name="Alvarado L."/>
            <person name="Arachchi H.M."/>
            <person name="Berlin A.M."/>
            <person name="Chapman S.B."/>
            <person name="Gainer-Dewar J."/>
            <person name="Goldberg J."/>
            <person name="Griggs A."/>
            <person name="Gujja S."/>
            <person name="Hansen M."/>
            <person name="Howarth C."/>
            <person name="Imamovic A."/>
            <person name="Ireland A."/>
            <person name="Larimer J."/>
            <person name="McCowan C."/>
            <person name="Murphy C."/>
            <person name="Pearson M."/>
            <person name="Poon T.W."/>
            <person name="Priest M."/>
            <person name="Roberts A."/>
            <person name="Saif S."/>
            <person name="Shea T."/>
            <person name="Sisk P."/>
            <person name="Sykes S."/>
            <person name="Wortman J."/>
            <person name="Nusbaum C."/>
            <person name="Birren B."/>
        </authorList>
    </citation>
    <scope>NUCLEOTIDE SEQUENCE [LARGE SCALE GENOMIC DNA]</scope>
    <source>
        <strain evidence="9">Epiroticus2</strain>
    </source>
</reference>
<protein>
    <submittedName>
        <fullName evidence="8">Uncharacterized protein</fullName>
    </submittedName>
</protein>
<organism evidence="8 9">
    <name type="scientific">Anopheles epiroticus</name>
    <dbReference type="NCBI Taxonomy" id="199890"/>
    <lineage>
        <taxon>Eukaryota</taxon>
        <taxon>Metazoa</taxon>
        <taxon>Ecdysozoa</taxon>
        <taxon>Arthropoda</taxon>
        <taxon>Hexapoda</taxon>
        <taxon>Insecta</taxon>
        <taxon>Pterygota</taxon>
        <taxon>Neoptera</taxon>
        <taxon>Endopterygota</taxon>
        <taxon>Diptera</taxon>
        <taxon>Nematocera</taxon>
        <taxon>Culicoidea</taxon>
        <taxon>Culicidae</taxon>
        <taxon>Anophelinae</taxon>
        <taxon>Anopheles</taxon>
    </lineage>
</organism>
<keyword evidence="3" id="KW-0539">Nucleus</keyword>
<dbReference type="GO" id="GO:0005643">
    <property type="term" value="C:nuclear pore"/>
    <property type="evidence" value="ECO:0007669"/>
    <property type="project" value="TreeGrafter"/>
</dbReference>
<dbReference type="InterPro" id="IPR056547">
    <property type="entry name" value="NUP160_helical"/>
</dbReference>
<dbReference type="PANTHER" id="PTHR21286:SF0">
    <property type="entry name" value="NUCLEAR PORE COMPLEX PROTEIN NUP160"/>
    <property type="match status" value="1"/>
</dbReference>